<keyword evidence="2" id="KW-1185">Reference proteome</keyword>
<evidence type="ECO:0008006" key="3">
    <source>
        <dbReference type="Google" id="ProtNLM"/>
    </source>
</evidence>
<protein>
    <recommendedName>
        <fullName evidence="3">Lanthionine synthetase C-like protein</fullName>
    </recommendedName>
</protein>
<dbReference type="SMART" id="SM01260">
    <property type="entry name" value="LANC_like"/>
    <property type="match status" value="1"/>
</dbReference>
<evidence type="ECO:0000313" key="2">
    <source>
        <dbReference type="Proteomes" id="UP000597341"/>
    </source>
</evidence>
<dbReference type="InterPro" id="IPR007822">
    <property type="entry name" value="LANC-like"/>
</dbReference>
<name>A0ABQ3HLU0_9ACTN</name>
<dbReference type="SUPFAM" id="SSF158745">
    <property type="entry name" value="LanC-like"/>
    <property type="match status" value="1"/>
</dbReference>
<evidence type="ECO:0000313" key="1">
    <source>
        <dbReference type="EMBL" id="GHE16815.1"/>
    </source>
</evidence>
<comment type="caution">
    <text evidence="1">The sequence shown here is derived from an EMBL/GenBank/DDBJ whole genome shotgun (WGS) entry which is preliminary data.</text>
</comment>
<accession>A0ABQ3HLU0</accession>
<sequence length="441" mass="47267">MTTPGTYADLGEAGWRWVLDQVRWDDGGPWIPVSTPHEGGAPEERDGMHSGIGGLAHVLAEVRETREWTVEERRLADGIATRIRARLATTTEYSYFDGLVSDLGVLGALGVDGAAEAIARLAELATDDGWEQPWMPHPPFAPHARVNDATLGTAGNLLGAVWAGRHGTPGAEELAHRAADILLAEGEPTAAGTNWSFLPPRFTEELRAERGEMQMPNWSHGVAGVAAALAVAGSELGRPDLVGAARSGAEHLVTLGDTSGGGFVVPRTIPAEPDEDPVTFTWCHGPAGTSLLFTALEHAGVQAIAGETPAQWHRRCLRSIRTSGIPERRHPGFWDNDGRCCGTAGVGEVFLDAWQRVGVDDDLAFAQVLGDALVERALVDGDRACWRFTEHRDAEPLLPPGVGWMQGAAGIAAHLMRLARVLREGRTAPVVARLDTWWNLP</sequence>
<dbReference type="EMBL" id="BNAD01000003">
    <property type="protein sequence ID" value="GHE16815.1"/>
    <property type="molecule type" value="Genomic_DNA"/>
</dbReference>
<dbReference type="Gene3D" id="1.50.10.10">
    <property type="match status" value="1"/>
</dbReference>
<dbReference type="Proteomes" id="UP000597341">
    <property type="component" value="Unassembled WGS sequence"/>
</dbReference>
<reference evidence="2" key="1">
    <citation type="journal article" date="2019" name="Int. J. Syst. Evol. Microbiol.">
        <title>The Global Catalogue of Microorganisms (GCM) 10K type strain sequencing project: providing services to taxonomists for standard genome sequencing and annotation.</title>
        <authorList>
            <consortium name="The Broad Institute Genomics Platform"/>
            <consortium name="The Broad Institute Genome Sequencing Center for Infectious Disease"/>
            <person name="Wu L."/>
            <person name="Ma J."/>
        </authorList>
    </citation>
    <scope>NUCLEOTIDE SEQUENCE [LARGE SCALE GENOMIC DNA]</scope>
    <source>
        <strain evidence="2">CGMCC 1.12791</strain>
    </source>
</reference>
<dbReference type="CDD" id="cd04434">
    <property type="entry name" value="LanC_like"/>
    <property type="match status" value="1"/>
</dbReference>
<proteinExistence type="predicted"/>
<dbReference type="Pfam" id="PF05147">
    <property type="entry name" value="LANC_like"/>
    <property type="match status" value="1"/>
</dbReference>
<gene>
    <name evidence="1" type="ORF">GCM10011376_14250</name>
</gene>
<dbReference type="InterPro" id="IPR012341">
    <property type="entry name" value="6hp_glycosidase-like_sf"/>
</dbReference>
<dbReference type="PRINTS" id="PR01950">
    <property type="entry name" value="LANCSUPER"/>
</dbReference>
<organism evidence="1 2">
    <name type="scientific">Nocardioides flavus</name>
    <name type="common">ex Wang et al. 2016</name>
    <dbReference type="NCBI Taxonomy" id="2058780"/>
    <lineage>
        <taxon>Bacteria</taxon>
        <taxon>Bacillati</taxon>
        <taxon>Actinomycetota</taxon>
        <taxon>Actinomycetes</taxon>
        <taxon>Propionibacteriales</taxon>
        <taxon>Nocardioidaceae</taxon>
        <taxon>Nocardioides</taxon>
    </lineage>
</organism>
<dbReference type="RefSeq" id="WP_191278718.1">
    <property type="nucleotide sequence ID" value="NZ_BNAD01000003.1"/>
</dbReference>